<name>A0AAV6UBN4_9ARAC</name>
<sequence>MLYSTLGKSFLGTFSTDVIPKCDTGYDEVPDVTQTEFHYNKCGTSGPSREKNQEKFQEIGTLAVPKTVPFYRSIFMGIDWIGPFESYC</sequence>
<evidence type="ECO:0000313" key="1">
    <source>
        <dbReference type="EMBL" id="KAG8181046.1"/>
    </source>
</evidence>
<keyword evidence="2" id="KW-1185">Reference proteome</keyword>
<comment type="caution">
    <text evidence="1">The sequence shown here is derived from an EMBL/GenBank/DDBJ whole genome shotgun (WGS) entry which is preliminary data.</text>
</comment>
<proteinExistence type="predicted"/>
<gene>
    <name evidence="1" type="ORF">JTE90_029398</name>
</gene>
<reference evidence="1 2" key="1">
    <citation type="journal article" date="2022" name="Nat. Ecol. Evol.">
        <title>A masculinizing supergene underlies an exaggerated male reproductive morph in a spider.</title>
        <authorList>
            <person name="Hendrickx F."/>
            <person name="De Corte Z."/>
            <person name="Sonet G."/>
            <person name="Van Belleghem S.M."/>
            <person name="Kostlbacher S."/>
            <person name="Vangestel C."/>
        </authorList>
    </citation>
    <scope>NUCLEOTIDE SEQUENCE [LARGE SCALE GENOMIC DNA]</scope>
    <source>
        <strain evidence="1">W744_W776</strain>
    </source>
</reference>
<accession>A0AAV6UBN4</accession>
<protein>
    <submittedName>
        <fullName evidence="1">Uncharacterized protein</fullName>
    </submittedName>
</protein>
<organism evidence="1 2">
    <name type="scientific">Oedothorax gibbosus</name>
    <dbReference type="NCBI Taxonomy" id="931172"/>
    <lineage>
        <taxon>Eukaryota</taxon>
        <taxon>Metazoa</taxon>
        <taxon>Ecdysozoa</taxon>
        <taxon>Arthropoda</taxon>
        <taxon>Chelicerata</taxon>
        <taxon>Arachnida</taxon>
        <taxon>Araneae</taxon>
        <taxon>Araneomorphae</taxon>
        <taxon>Entelegynae</taxon>
        <taxon>Araneoidea</taxon>
        <taxon>Linyphiidae</taxon>
        <taxon>Erigoninae</taxon>
        <taxon>Oedothorax</taxon>
    </lineage>
</organism>
<dbReference type="EMBL" id="JAFNEN010000538">
    <property type="protein sequence ID" value="KAG8181046.1"/>
    <property type="molecule type" value="Genomic_DNA"/>
</dbReference>
<dbReference type="AlphaFoldDB" id="A0AAV6UBN4"/>
<evidence type="ECO:0000313" key="2">
    <source>
        <dbReference type="Proteomes" id="UP000827092"/>
    </source>
</evidence>
<dbReference type="Proteomes" id="UP000827092">
    <property type="component" value="Unassembled WGS sequence"/>
</dbReference>